<dbReference type="EMBL" id="BGPR01001680">
    <property type="protein sequence ID" value="GBM59401.1"/>
    <property type="molecule type" value="Genomic_DNA"/>
</dbReference>
<gene>
    <name evidence="4" type="ORF">AVEN_187805_1</name>
</gene>
<dbReference type="InterPro" id="IPR012340">
    <property type="entry name" value="NA-bd_OB-fold"/>
</dbReference>
<evidence type="ECO:0008006" key="6">
    <source>
        <dbReference type="Google" id="ProtNLM"/>
    </source>
</evidence>
<keyword evidence="2" id="KW-0689">Ribosomal protein</keyword>
<evidence type="ECO:0000256" key="3">
    <source>
        <dbReference type="ARBA" id="ARBA00023274"/>
    </source>
</evidence>
<dbReference type="PANTHER" id="PTHR24088:SF0">
    <property type="entry name" value="SMALL RIBOSOMAL SUBUNIT PROTEIN US17M"/>
    <property type="match status" value="1"/>
</dbReference>
<dbReference type="InterPro" id="IPR039193">
    <property type="entry name" value="Ribosomal_uS17m_metazoa"/>
</dbReference>
<accession>A0A4Y2H2T0</accession>
<sequence length="124" mass="14235">MASVVKSAIFFAKVVTSDISNAIRVSVPKYKMDERLTMYFKEHAFLYAEDPTKKCQEGDYVIVRELPPEAQNKNITHIVEQLVYERGNYIDPLTGKRCAGTEFIEDIKRTSALFGIERPYHKSV</sequence>
<evidence type="ECO:0000313" key="4">
    <source>
        <dbReference type="EMBL" id="GBM59401.1"/>
    </source>
</evidence>
<comment type="caution">
    <text evidence="4">The sequence shown here is derived from an EMBL/GenBank/DDBJ whole genome shotgun (WGS) entry which is preliminary data.</text>
</comment>
<evidence type="ECO:0000313" key="5">
    <source>
        <dbReference type="Proteomes" id="UP000499080"/>
    </source>
</evidence>
<organism evidence="4 5">
    <name type="scientific">Araneus ventricosus</name>
    <name type="common">Orbweaver spider</name>
    <name type="synonym">Epeira ventricosa</name>
    <dbReference type="NCBI Taxonomy" id="182803"/>
    <lineage>
        <taxon>Eukaryota</taxon>
        <taxon>Metazoa</taxon>
        <taxon>Ecdysozoa</taxon>
        <taxon>Arthropoda</taxon>
        <taxon>Chelicerata</taxon>
        <taxon>Arachnida</taxon>
        <taxon>Araneae</taxon>
        <taxon>Araneomorphae</taxon>
        <taxon>Entelegynae</taxon>
        <taxon>Araneoidea</taxon>
        <taxon>Araneidae</taxon>
        <taxon>Araneus</taxon>
    </lineage>
</organism>
<name>A0A4Y2H2T0_ARAVE</name>
<reference evidence="4 5" key="1">
    <citation type="journal article" date="2019" name="Sci. Rep.">
        <title>Orb-weaving spider Araneus ventricosus genome elucidates the spidroin gene catalogue.</title>
        <authorList>
            <person name="Kono N."/>
            <person name="Nakamura H."/>
            <person name="Ohtoshi R."/>
            <person name="Moran D.A.P."/>
            <person name="Shinohara A."/>
            <person name="Yoshida Y."/>
            <person name="Fujiwara M."/>
            <person name="Mori M."/>
            <person name="Tomita M."/>
            <person name="Arakawa K."/>
        </authorList>
    </citation>
    <scope>NUCLEOTIDE SEQUENCE [LARGE SCALE GENOMIC DNA]</scope>
</reference>
<dbReference type="GO" id="GO:0005763">
    <property type="term" value="C:mitochondrial small ribosomal subunit"/>
    <property type="evidence" value="ECO:0007669"/>
    <property type="project" value="InterPro"/>
</dbReference>
<dbReference type="AlphaFoldDB" id="A0A4Y2H2T0"/>
<evidence type="ECO:0000256" key="2">
    <source>
        <dbReference type="ARBA" id="ARBA00022980"/>
    </source>
</evidence>
<comment type="similarity">
    <text evidence="1">Belongs to the universal ribosomal protein uS17 family.</text>
</comment>
<dbReference type="InterPro" id="IPR000266">
    <property type="entry name" value="Ribosomal_uS17"/>
</dbReference>
<protein>
    <recommendedName>
        <fullName evidence="6">28S ribosomal protein S17, mitochondrial</fullName>
    </recommendedName>
</protein>
<keyword evidence="3" id="KW-0687">Ribonucleoprotein</keyword>
<dbReference type="OrthoDB" id="274752at2759"/>
<keyword evidence="5" id="KW-1185">Reference proteome</keyword>
<dbReference type="PANTHER" id="PTHR24088">
    <property type="entry name" value="28S RIBOSOMAL PROTEIN S17, MITOCHONDRIAL"/>
    <property type="match status" value="1"/>
</dbReference>
<proteinExistence type="inferred from homology"/>
<dbReference type="Pfam" id="PF00366">
    <property type="entry name" value="Ribosomal_S17"/>
    <property type="match status" value="1"/>
</dbReference>
<dbReference type="SUPFAM" id="SSF50249">
    <property type="entry name" value="Nucleic acid-binding proteins"/>
    <property type="match status" value="1"/>
</dbReference>
<dbReference type="Gene3D" id="2.40.50.140">
    <property type="entry name" value="Nucleic acid-binding proteins"/>
    <property type="match status" value="1"/>
</dbReference>
<dbReference type="GO" id="GO:0003735">
    <property type="term" value="F:structural constituent of ribosome"/>
    <property type="evidence" value="ECO:0007669"/>
    <property type="project" value="InterPro"/>
</dbReference>
<dbReference type="GO" id="GO:0032543">
    <property type="term" value="P:mitochondrial translation"/>
    <property type="evidence" value="ECO:0007669"/>
    <property type="project" value="TreeGrafter"/>
</dbReference>
<dbReference type="Proteomes" id="UP000499080">
    <property type="component" value="Unassembled WGS sequence"/>
</dbReference>
<evidence type="ECO:0000256" key="1">
    <source>
        <dbReference type="ARBA" id="ARBA00010254"/>
    </source>
</evidence>